<dbReference type="SMART" id="SM00729">
    <property type="entry name" value="Elp3"/>
    <property type="match status" value="1"/>
</dbReference>
<dbReference type="InterPro" id="IPR007197">
    <property type="entry name" value="rSAM"/>
</dbReference>
<keyword evidence="3" id="KW-0479">Metal-binding</keyword>
<gene>
    <name evidence="7" type="ORF">SAMN02746098_00410</name>
</gene>
<evidence type="ECO:0000256" key="5">
    <source>
        <dbReference type="ARBA" id="ARBA00023014"/>
    </source>
</evidence>
<dbReference type="PROSITE" id="PS51918">
    <property type="entry name" value="RADICAL_SAM"/>
    <property type="match status" value="1"/>
</dbReference>
<sequence>MFYEGKIYRPPSEAKSIILQITVGCQHNACTFCTMYKDKSFRIKSREEINDIISIAHAQDSDAERIFLADGDAIAVDTLLLIEILDQLYKKFPHLQRVGIYGGPKDILAKSPEELTDLKAHGLNIVYLGVESGNEGILKSVCKGVTADQMISAGQQVKASGLTLSCTVIIGLGGKAHSHEHAVDTARVISEIDPQYLGALTLMLDREAPLAKAIKEGTFQQLTPFESLTELRTLLEALNVSHCVFRSNHASNYLPLRATLPEDRNDLLQTLDSVIKNQTTERLRPEYWRGL</sequence>
<keyword evidence="8" id="KW-1185">Reference proteome</keyword>
<feature type="domain" description="Radical SAM core" evidence="6">
    <location>
        <begin position="9"/>
        <end position="241"/>
    </location>
</feature>
<dbReference type="GO" id="GO:0003824">
    <property type="term" value="F:catalytic activity"/>
    <property type="evidence" value="ECO:0007669"/>
    <property type="project" value="InterPro"/>
</dbReference>
<evidence type="ECO:0000313" key="8">
    <source>
        <dbReference type="Proteomes" id="UP000183954"/>
    </source>
</evidence>
<dbReference type="SFLD" id="SFLDG01082">
    <property type="entry name" value="B12-binding_domain_containing"/>
    <property type="match status" value="1"/>
</dbReference>
<dbReference type="CDD" id="cd01335">
    <property type="entry name" value="Radical_SAM"/>
    <property type="match status" value="1"/>
</dbReference>
<dbReference type="EMBL" id="FQXJ01000003">
    <property type="protein sequence ID" value="SHH19292.1"/>
    <property type="molecule type" value="Genomic_DNA"/>
</dbReference>
<dbReference type="InterPro" id="IPR051198">
    <property type="entry name" value="BchE-like"/>
</dbReference>
<dbReference type="SUPFAM" id="SSF102114">
    <property type="entry name" value="Radical SAM enzymes"/>
    <property type="match status" value="1"/>
</dbReference>
<dbReference type="STRING" id="1121420.SAMN02746098_00410"/>
<evidence type="ECO:0000256" key="3">
    <source>
        <dbReference type="ARBA" id="ARBA00022723"/>
    </source>
</evidence>
<dbReference type="SFLD" id="SFLDG01095">
    <property type="entry name" value="Uncharacterised_Radical_SAM_Su"/>
    <property type="match status" value="1"/>
</dbReference>
<dbReference type="AlphaFoldDB" id="A0A1M5QYY0"/>
<dbReference type="SFLD" id="SFLDS00029">
    <property type="entry name" value="Radical_SAM"/>
    <property type="match status" value="1"/>
</dbReference>
<protein>
    <submittedName>
        <fullName evidence="7">Fe-S oxidoreductase</fullName>
    </submittedName>
</protein>
<dbReference type="InterPro" id="IPR006638">
    <property type="entry name" value="Elp3/MiaA/NifB-like_rSAM"/>
</dbReference>
<dbReference type="Pfam" id="PF04055">
    <property type="entry name" value="Radical_SAM"/>
    <property type="match status" value="1"/>
</dbReference>
<comment type="cofactor">
    <cofactor evidence="1">
        <name>[4Fe-4S] cluster</name>
        <dbReference type="ChEBI" id="CHEBI:49883"/>
    </cofactor>
</comment>
<keyword evidence="2" id="KW-0949">S-adenosyl-L-methionine</keyword>
<keyword evidence="5" id="KW-0411">Iron-sulfur</keyword>
<reference evidence="8" key="1">
    <citation type="submission" date="2016-11" db="EMBL/GenBank/DDBJ databases">
        <authorList>
            <person name="Varghese N."/>
            <person name="Submissions S."/>
        </authorList>
    </citation>
    <scope>NUCLEOTIDE SEQUENCE [LARGE SCALE GENOMIC DNA]</scope>
    <source>
        <strain evidence="8">DSM 15449</strain>
    </source>
</reference>
<dbReference type="InterPro" id="IPR058240">
    <property type="entry name" value="rSAM_sf"/>
</dbReference>
<dbReference type="Gene3D" id="3.20.20.70">
    <property type="entry name" value="Aldolase class I"/>
    <property type="match status" value="1"/>
</dbReference>
<dbReference type="PANTHER" id="PTHR43409">
    <property type="entry name" value="ANAEROBIC MAGNESIUM-PROTOPORPHYRIN IX MONOMETHYL ESTER CYCLASE-RELATED"/>
    <property type="match status" value="1"/>
</dbReference>
<evidence type="ECO:0000256" key="4">
    <source>
        <dbReference type="ARBA" id="ARBA00023004"/>
    </source>
</evidence>
<evidence type="ECO:0000313" key="7">
    <source>
        <dbReference type="EMBL" id="SHH19292.1"/>
    </source>
</evidence>
<dbReference type="OrthoDB" id="9777636at2"/>
<dbReference type="Proteomes" id="UP000183954">
    <property type="component" value="Unassembled WGS sequence"/>
</dbReference>
<dbReference type="RefSeq" id="WP_073027462.1">
    <property type="nucleotide sequence ID" value="NZ_FQXJ01000003.1"/>
</dbReference>
<evidence type="ECO:0000256" key="1">
    <source>
        <dbReference type="ARBA" id="ARBA00001966"/>
    </source>
</evidence>
<name>A0A1M5QYY0_9FIRM</name>
<dbReference type="GO" id="GO:0051536">
    <property type="term" value="F:iron-sulfur cluster binding"/>
    <property type="evidence" value="ECO:0007669"/>
    <property type="project" value="UniProtKB-KW"/>
</dbReference>
<evidence type="ECO:0000256" key="2">
    <source>
        <dbReference type="ARBA" id="ARBA00022691"/>
    </source>
</evidence>
<accession>A0A1M5QYY0</accession>
<keyword evidence="4" id="KW-0408">Iron</keyword>
<proteinExistence type="predicted"/>
<dbReference type="InterPro" id="IPR013785">
    <property type="entry name" value="Aldolase_TIM"/>
</dbReference>
<dbReference type="GO" id="GO:0046872">
    <property type="term" value="F:metal ion binding"/>
    <property type="evidence" value="ECO:0007669"/>
    <property type="project" value="UniProtKB-KW"/>
</dbReference>
<organism evidence="7 8">
    <name type="scientific">Desulfosporosinus lacus DSM 15449</name>
    <dbReference type="NCBI Taxonomy" id="1121420"/>
    <lineage>
        <taxon>Bacteria</taxon>
        <taxon>Bacillati</taxon>
        <taxon>Bacillota</taxon>
        <taxon>Clostridia</taxon>
        <taxon>Eubacteriales</taxon>
        <taxon>Desulfitobacteriaceae</taxon>
        <taxon>Desulfosporosinus</taxon>
    </lineage>
</organism>
<dbReference type="PANTHER" id="PTHR43409:SF4">
    <property type="entry name" value="RADICAL SAM SUPERFAMILY PROTEIN"/>
    <property type="match status" value="1"/>
</dbReference>
<evidence type="ECO:0000259" key="6">
    <source>
        <dbReference type="PROSITE" id="PS51918"/>
    </source>
</evidence>